<dbReference type="Proteomes" id="UP000253490">
    <property type="component" value="Unassembled WGS sequence"/>
</dbReference>
<dbReference type="GO" id="GO:0032259">
    <property type="term" value="P:methylation"/>
    <property type="evidence" value="ECO:0007669"/>
    <property type="project" value="UniProtKB-KW"/>
</dbReference>
<evidence type="ECO:0000256" key="10">
    <source>
        <dbReference type="SAM" id="Phobius"/>
    </source>
</evidence>
<evidence type="ECO:0000256" key="5">
    <source>
        <dbReference type="ARBA" id="ARBA00022692"/>
    </source>
</evidence>
<evidence type="ECO:0000256" key="2">
    <source>
        <dbReference type="ARBA" id="ARBA00005801"/>
    </source>
</evidence>
<dbReference type="PANTHER" id="PTHR30487">
    <property type="entry name" value="TYPE 4 PREPILIN-LIKE PROTEINS LEADER PEPTIDE-PROCESSING ENZYME"/>
    <property type="match status" value="1"/>
</dbReference>
<dbReference type="PANTHER" id="PTHR30487:SF0">
    <property type="entry name" value="PREPILIN LEADER PEPTIDASE_N-METHYLTRANSFERASE-RELATED"/>
    <property type="match status" value="1"/>
</dbReference>
<evidence type="ECO:0000256" key="7">
    <source>
        <dbReference type="ARBA" id="ARBA00023136"/>
    </source>
</evidence>
<feature type="transmembrane region" description="Helical" evidence="10">
    <location>
        <begin position="222"/>
        <end position="245"/>
    </location>
</feature>
<dbReference type="InterPro" id="IPR010627">
    <property type="entry name" value="Prepilin_pept_A24_N"/>
</dbReference>
<keyword evidence="14" id="KW-1185">Reference proteome</keyword>
<feature type="domain" description="Prepilin peptidase A24 N-terminal" evidence="12">
    <location>
        <begin position="8"/>
        <end position="89"/>
    </location>
</feature>
<reference evidence="13 14" key="1">
    <citation type="submission" date="2018-06" db="EMBL/GenBank/DDBJ databases">
        <title>Genomic Encyclopedia of Type Strains, Phase IV (KMG-IV): sequencing the most valuable type-strain genomes for metagenomic binning, comparative biology and taxonomic classification.</title>
        <authorList>
            <person name="Goeker M."/>
        </authorList>
    </citation>
    <scope>NUCLEOTIDE SEQUENCE [LARGE SCALE GENOMIC DNA]</scope>
    <source>
        <strain evidence="13 14">DSM 22112</strain>
    </source>
</reference>
<comment type="subcellular location">
    <subcellularLocation>
        <location evidence="1">Cell inner membrane</location>
        <topology evidence="1">Multi-pass membrane protein</topology>
    </subcellularLocation>
    <subcellularLocation>
        <location evidence="9">Cell membrane</location>
        <topology evidence="9">Multi-pass membrane protein</topology>
    </subcellularLocation>
</comment>
<dbReference type="InterPro" id="IPR014032">
    <property type="entry name" value="Peptidase_A24A_bac"/>
</dbReference>
<gene>
    <name evidence="13" type="ORF">DES36_10727</name>
</gene>
<keyword evidence="6 10" id="KW-1133">Transmembrane helix</keyword>
<dbReference type="PRINTS" id="PR00864">
    <property type="entry name" value="PREPILNPTASE"/>
</dbReference>
<comment type="catalytic activity">
    <reaction evidence="9">
        <text>Typically cleaves a -Gly-|-Phe- bond to release an N-terminal, basic peptide of 5-8 residues from type IV prepilin, and then N-methylates the new N-terminal amino group, the methyl donor being S-adenosyl-L-methionine.</text>
        <dbReference type="EC" id="3.4.23.43"/>
    </reaction>
</comment>
<sequence length="247" mass="27546">MDFFYVFLVGTIIGSFLNVIIYRIPIGESIISPPSHCGNCDSRLRPLDLIPILSWIALKGKCRYCSSKISYRYPFVELLTGGLFLFTYIAVGIDQKLVAYLVLGCMLIINTFIDMDHFILPNIILLFGLIAFVLLTVFLPFISWRDSFLGAFVGAVPLLILFLLTKGRGMGPGDVKFMGVIGLYLGWKLSLLTLFLSFILGGIFGILLLATRIKDKTDAIPFGPWIALAAFISMYWGSDIISWYLGL</sequence>
<dbReference type="EC" id="3.4.23.43" evidence="9"/>
<evidence type="ECO:0000256" key="6">
    <source>
        <dbReference type="ARBA" id="ARBA00022989"/>
    </source>
</evidence>
<keyword evidence="5 9" id="KW-0812">Transmembrane</keyword>
<feature type="transmembrane region" description="Helical" evidence="10">
    <location>
        <begin position="6"/>
        <end position="24"/>
    </location>
</feature>
<dbReference type="GO" id="GO:0005886">
    <property type="term" value="C:plasma membrane"/>
    <property type="evidence" value="ECO:0007669"/>
    <property type="project" value="UniProtKB-SubCell"/>
</dbReference>
<evidence type="ECO:0000256" key="3">
    <source>
        <dbReference type="ARBA" id="ARBA00022475"/>
    </source>
</evidence>
<dbReference type="InterPro" id="IPR050882">
    <property type="entry name" value="Prepilin_peptidase/N-MTase"/>
</dbReference>
<dbReference type="EC" id="2.1.1.-" evidence="9"/>
<dbReference type="AlphaFoldDB" id="A0A366IAA4"/>
<keyword evidence="7 10" id="KW-0472">Membrane</keyword>
<comment type="function">
    <text evidence="9">Plays an essential role in type IV pili and type II pseudopili formation by proteolytically removing the leader sequence from substrate proteins and subsequently monomethylating the alpha-amino group of the newly exposed N-terminal phenylalanine.</text>
</comment>
<accession>A0A366IAA4</accession>
<dbReference type="InterPro" id="IPR000045">
    <property type="entry name" value="Prepilin_IV_endopep_pep"/>
</dbReference>
<dbReference type="RefSeq" id="WP_242981719.1">
    <property type="nucleotide sequence ID" value="NZ_QNRX01000007.1"/>
</dbReference>
<dbReference type="GO" id="GO:0004190">
    <property type="term" value="F:aspartic-type endopeptidase activity"/>
    <property type="evidence" value="ECO:0007669"/>
    <property type="project" value="UniProtKB-EC"/>
</dbReference>
<evidence type="ECO:0000313" key="14">
    <source>
        <dbReference type="Proteomes" id="UP000253490"/>
    </source>
</evidence>
<evidence type="ECO:0000256" key="4">
    <source>
        <dbReference type="ARBA" id="ARBA00022519"/>
    </source>
</evidence>
<feature type="transmembrane region" description="Helical" evidence="10">
    <location>
        <begin position="148"/>
        <end position="165"/>
    </location>
</feature>
<keyword evidence="9 13" id="KW-0808">Transferase</keyword>
<organism evidence="13 14">
    <name type="scientific">Alkalibaculum bacchi</name>
    <dbReference type="NCBI Taxonomy" id="645887"/>
    <lineage>
        <taxon>Bacteria</taxon>
        <taxon>Bacillati</taxon>
        <taxon>Bacillota</taxon>
        <taxon>Clostridia</taxon>
        <taxon>Eubacteriales</taxon>
        <taxon>Eubacteriaceae</taxon>
        <taxon>Alkalibaculum</taxon>
    </lineage>
</organism>
<keyword evidence="9 13" id="KW-0489">Methyltransferase</keyword>
<feature type="transmembrane region" description="Helical" evidence="10">
    <location>
        <begin position="73"/>
        <end position="91"/>
    </location>
</feature>
<comment type="similarity">
    <text evidence="2 8">Belongs to the peptidase A24 family.</text>
</comment>
<evidence type="ECO:0000259" key="11">
    <source>
        <dbReference type="Pfam" id="PF01478"/>
    </source>
</evidence>
<evidence type="ECO:0000256" key="8">
    <source>
        <dbReference type="RuleBase" id="RU003793"/>
    </source>
</evidence>
<proteinExistence type="inferred from homology"/>
<name>A0A366IAA4_9FIRM</name>
<dbReference type="EMBL" id="QNRX01000007">
    <property type="protein sequence ID" value="RBP65290.1"/>
    <property type="molecule type" value="Genomic_DNA"/>
</dbReference>
<dbReference type="GO" id="GO:0006465">
    <property type="term" value="P:signal peptide processing"/>
    <property type="evidence" value="ECO:0007669"/>
    <property type="project" value="TreeGrafter"/>
</dbReference>
<evidence type="ECO:0000256" key="1">
    <source>
        <dbReference type="ARBA" id="ARBA00004429"/>
    </source>
</evidence>
<dbReference type="Gene3D" id="1.20.120.1220">
    <property type="match status" value="1"/>
</dbReference>
<dbReference type="GO" id="GO:0008168">
    <property type="term" value="F:methyltransferase activity"/>
    <property type="evidence" value="ECO:0007669"/>
    <property type="project" value="UniProtKB-KW"/>
</dbReference>
<keyword evidence="3" id="KW-1003">Cell membrane</keyword>
<keyword evidence="9" id="KW-0378">Hydrolase</keyword>
<comment type="caution">
    <text evidence="13">The sequence shown here is derived from an EMBL/GenBank/DDBJ whole genome shotgun (WGS) entry which is preliminary data.</text>
</comment>
<feature type="transmembrane region" description="Helical" evidence="10">
    <location>
        <begin position="120"/>
        <end position="142"/>
    </location>
</feature>
<protein>
    <recommendedName>
        <fullName evidence="9">Prepilin leader peptidase/N-methyltransferase</fullName>
        <ecNumber evidence="9">2.1.1.-</ecNumber>
        <ecNumber evidence="9">3.4.23.43</ecNumber>
    </recommendedName>
</protein>
<evidence type="ECO:0000313" key="13">
    <source>
        <dbReference type="EMBL" id="RBP65290.1"/>
    </source>
</evidence>
<evidence type="ECO:0000256" key="9">
    <source>
        <dbReference type="RuleBase" id="RU003794"/>
    </source>
</evidence>
<keyword evidence="4" id="KW-0997">Cell inner membrane</keyword>
<feature type="transmembrane region" description="Helical" evidence="10">
    <location>
        <begin position="97"/>
        <end position="113"/>
    </location>
</feature>
<dbReference type="Pfam" id="PF01478">
    <property type="entry name" value="Peptidase_A24"/>
    <property type="match status" value="1"/>
</dbReference>
<feature type="transmembrane region" description="Helical" evidence="10">
    <location>
        <begin position="177"/>
        <end position="210"/>
    </location>
</feature>
<evidence type="ECO:0000259" key="12">
    <source>
        <dbReference type="Pfam" id="PF06750"/>
    </source>
</evidence>
<keyword evidence="9" id="KW-0645">Protease</keyword>
<feature type="domain" description="Prepilin type IV endopeptidase peptidase" evidence="11">
    <location>
        <begin position="101"/>
        <end position="206"/>
    </location>
</feature>
<dbReference type="Pfam" id="PF06750">
    <property type="entry name" value="A24_N_bact"/>
    <property type="match status" value="1"/>
</dbReference>
<keyword evidence="9" id="KW-0511">Multifunctional enzyme</keyword>